<evidence type="ECO:0000313" key="11">
    <source>
        <dbReference type="EMBL" id="KAJ6851575.1"/>
    </source>
</evidence>
<gene>
    <name evidence="11" type="ORF">M6B38_259700</name>
</gene>
<dbReference type="GO" id="GO:0003743">
    <property type="term" value="F:translation initiation factor activity"/>
    <property type="evidence" value="ECO:0007669"/>
    <property type="project" value="UniProtKB-KW"/>
</dbReference>
<dbReference type="SMART" id="SM00544">
    <property type="entry name" value="MA3"/>
    <property type="match status" value="3"/>
</dbReference>
<feature type="compositionally biased region" description="Basic and acidic residues" evidence="9">
    <location>
        <begin position="831"/>
        <end position="848"/>
    </location>
</feature>
<feature type="region of interest" description="Disordered" evidence="9">
    <location>
        <begin position="951"/>
        <end position="974"/>
    </location>
</feature>
<evidence type="ECO:0000256" key="4">
    <source>
        <dbReference type="ARBA" id="ARBA00022917"/>
    </source>
</evidence>
<evidence type="ECO:0000256" key="9">
    <source>
        <dbReference type="SAM" id="MobiDB-lite"/>
    </source>
</evidence>
<keyword evidence="2 11" id="KW-0396">Initiation factor</keyword>
<feature type="compositionally biased region" description="Basic residues" evidence="9">
    <location>
        <begin position="67"/>
        <end position="80"/>
    </location>
</feature>
<dbReference type="GO" id="GO:0016281">
    <property type="term" value="C:eukaryotic translation initiation factor 4F complex"/>
    <property type="evidence" value="ECO:0007669"/>
    <property type="project" value="TreeGrafter"/>
</dbReference>
<dbReference type="Proteomes" id="UP001140949">
    <property type="component" value="Unassembled WGS sequence"/>
</dbReference>
<accession>A0AAX6IGU0</accession>
<dbReference type="Pfam" id="PF02854">
    <property type="entry name" value="MIF4G"/>
    <property type="match status" value="1"/>
</dbReference>
<feature type="region of interest" description="Disordered" evidence="9">
    <location>
        <begin position="696"/>
        <end position="723"/>
    </location>
</feature>
<evidence type="ECO:0000256" key="7">
    <source>
        <dbReference type="ARBA" id="ARBA00067320"/>
    </source>
</evidence>
<dbReference type="Gene3D" id="1.25.40.180">
    <property type="match status" value="4"/>
</dbReference>
<feature type="region of interest" description="Disordered" evidence="9">
    <location>
        <begin position="509"/>
        <end position="550"/>
    </location>
</feature>
<feature type="region of interest" description="Disordered" evidence="9">
    <location>
        <begin position="460"/>
        <end position="493"/>
    </location>
</feature>
<feature type="compositionally biased region" description="Basic residues" evidence="9">
    <location>
        <begin position="170"/>
        <end position="179"/>
    </location>
</feature>
<feature type="compositionally biased region" description="Basic and acidic residues" evidence="9">
    <location>
        <begin position="520"/>
        <end position="529"/>
    </location>
</feature>
<feature type="compositionally biased region" description="Low complexity" evidence="9">
    <location>
        <begin position="876"/>
        <end position="888"/>
    </location>
</feature>
<dbReference type="SUPFAM" id="SSF48371">
    <property type="entry name" value="ARM repeat"/>
    <property type="match status" value="4"/>
</dbReference>
<feature type="region of interest" description="Disordered" evidence="9">
    <location>
        <begin position="257"/>
        <end position="282"/>
    </location>
</feature>
<feature type="region of interest" description="Disordered" evidence="9">
    <location>
        <begin position="377"/>
        <end position="424"/>
    </location>
</feature>
<feature type="compositionally biased region" description="Basic and acidic residues" evidence="9">
    <location>
        <begin position="160"/>
        <end position="169"/>
    </location>
</feature>
<feature type="compositionally biased region" description="Polar residues" evidence="9">
    <location>
        <begin position="1318"/>
        <end position="1327"/>
    </location>
</feature>
<evidence type="ECO:0000256" key="6">
    <source>
        <dbReference type="ARBA" id="ARBA00065571"/>
    </source>
</evidence>
<comment type="subunit">
    <text evidence="6">EIF4F is a multi-subunit complex, the composition of which varies with external and internal environmental conditions. It is composed of at least EIF4A, EIF4E and EIF4G. In higher plants two isoforms of EIF4F have been identified, named isoform EIF4F and isoform EIF(iso)4F. Isoform EIF4F has subunits p220 and p26, whereas isoform EIF(iso)4F has subunits p82 and p28.</text>
</comment>
<dbReference type="InterPro" id="IPR016024">
    <property type="entry name" value="ARM-type_fold"/>
</dbReference>
<feature type="region of interest" description="Disordered" evidence="9">
    <location>
        <begin position="1292"/>
        <end position="1352"/>
    </location>
</feature>
<feature type="domain" description="MI" evidence="10">
    <location>
        <begin position="1353"/>
        <end position="1477"/>
    </location>
</feature>
<sequence>MHKTDPDIHDTSSNHEQLGNRTRQTIPQDRSMGEKQSSTMSTGNPGEVAMNPLTSDAPANNEENSVRHRKKNNKSARNNKNKLDEGLPNSSFPSPDTVLVPQKLHPGSRKSNPSVSAAEAISVPFENLNATVVPAEAFSVENSSEIPVMPLKQGLTESTEESHARENNHWKPRPQRKSAKTQQTNKSVSKYNVGAEAVIWAPVKPLNKNGPSVEASKNSVIEATYPSGKSGHDMQSGIKAMRAEMGRYIWKPVAKELSQQVNSQQNSPSQSHPEAGDMSAKHDSNRLTVEFGKPDGVTVGKATIATDARSGENIKHNKHGKISSSWRQRSSETPRVVGSLSSDPAKAVQKASDQLQPSTTDSVLIRDMTHILDGWNDVTNTSPPGGSVASTAVPKNVGANRQRCQPYKEQRVPGSPYPTDNTDTHRVMTDRRETHSPALGLLNESDGGKVMKTESENTAIGEHSKPHWQPKSQAYSHHGRQGNRGTGGGQRVSAQGIDCNVVQNEHKNDISPRTVGAEAGDVRLQDAKRGGKGVGDTSKDDSTVGSAPVDVNPQHQQSVDLEVDHQGHYNNCLKRGHDSRYRGKDMGQDAGKRNFHMNGDEPHLEYQQVGNYHKPQNFEKLFLQVKKVNIDNTVALAWVVSQIFEKALTEPTFCEMYANFCAHLSYELPDFYEDNEKITFRRLLLNKCLEEFERGEREEAEANRAEEDGEIKQTEAEREEKRTQARRRMLGNIRLIGELYKKRMLTERIMHECIKKLLGEYENPDEEDLEALCVLMSTIGEMIDHPKAKVHMDGYFIRMLKLSTDQKLSSGVRFMLRDAIDLRKNKWQQRRKIEGPKKIDEVHRDAAQERQAQASRFSRGPVINSAPRRGPPADYSSRSNSVLPSLSSQQINSNRGMPAQVRGHATQDVRMDERQQFESRVLSVPLPQRSTDDTITLGPQVGLARGMSIRGQPLMSNAPSADVPPNLGDSRRLASGSNSYNFMSREDFMPRYTQDKFSSAQYDQPSPYGRSSSIGSRDPRFPGNVTDKTAVTTIPGRKHASSGFLPAPSETKQLSQECLREKSISAIREFYSAKDEEEVILCIKELKSPSFYPSMVSLWVTDSFERKDKERDLLAKLLVNLCKSRDNLLRQNQLIQGFVSVLSTLEDAVNDAPRAAEFLGHIFAKVTLEQVVPLTEIARLIREGGEEPGSLVETGLASVVLASILQFIRTEKGDSVLSEIRTSSGLRLEDFRPPQVGLARGMSIRGQPLMSNAPSADVPPNLGDSRRLASGSNSYNFMSREDFMPRYTQDKFSSAQYDQPSPYGRSSSIGSRDPRFSDNVTDKSAVTTVPGRKHASSGFLPAPSETKQLSQESLREKSISAIREFYSAKDEEEVILCIKELKSPSFYPSMVSLWVTDSFERKDKERDLLAKLLVNLCKSRDNLLRQNQLIQGFVSVLSTLEDAVNDAPRAAEFLGHIFAKVTLEQVVSLTEIARLIREGGEEPGSLVETGLASEVLASILQFIRTEKGDSVLSEIRTSSGLRLEDFRPPQVGLARGMSIRGQPLMSNAPSADVPPNLGDSRRLASGSNSYNFMSREDFMPRYTQDKFSSAQYDQPSPYGRSSSIGSRDPRFSDNVTDKSAVTTIPGRKHASSAFLPAPSETKQLSQESLREKSISAIREFYSAKDEEEVILCIKELKSPSFYPSMVSLWVTDSFERKDKERDLLAKLLVNLCKSRDNLLRQNQLVQGFVSVLSALEDAVIDAPRAAEFLGHIFAKVTLEHVVPLTEIARLIREGGEEPGSLVETGLASEVLASILQFIRTEKGDSVLSEIRTSSGLRLEDFRPPHSTRSNKLDPFL</sequence>
<evidence type="ECO:0000313" key="12">
    <source>
        <dbReference type="Proteomes" id="UP001140949"/>
    </source>
</evidence>
<feature type="region of interest" description="Disordered" evidence="9">
    <location>
        <begin position="1245"/>
        <end position="1269"/>
    </location>
</feature>
<evidence type="ECO:0000256" key="1">
    <source>
        <dbReference type="ARBA" id="ARBA00005775"/>
    </source>
</evidence>
<feature type="region of interest" description="Disordered" evidence="9">
    <location>
        <begin position="826"/>
        <end position="906"/>
    </location>
</feature>
<evidence type="ECO:0000256" key="3">
    <source>
        <dbReference type="ARBA" id="ARBA00022845"/>
    </source>
</evidence>
<protein>
    <recommendedName>
        <fullName evidence="7">Eukaryotic translation initiation factor 4G</fullName>
    </recommendedName>
    <alternativeName>
        <fullName evidence="8">Eukaryotic initiation factor 4F subunit p220</fullName>
    </alternativeName>
</protein>
<feature type="region of interest" description="Disordered" evidence="9">
    <location>
        <begin position="308"/>
        <end position="343"/>
    </location>
</feature>
<organism evidence="11 12">
    <name type="scientific">Iris pallida</name>
    <name type="common">Sweet iris</name>
    <dbReference type="NCBI Taxonomy" id="29817"/>
    <lineage>
        <taxon>Eukaryota</taxon>
        <taxon>Viridiplantae</taxon>
        <taxon>Streptophyta</taxon>
        <taxon>Embryophyta</taxon>
        <taxon>Tracheophyta</taxon>
        <taxon>Spermatophyta</taxon>
        <taxon>Magnoliopsida</taxon>
        <taxon>Liliopsida</taxon>
        <taxon>Asparagales</taxon>
        <taxon>Iridaceae</taxon>
        <taxon>Iridoideae</taxon>
        <taxon>Irideae</taxon>
        <taxon>Iris</taxon>
    </lineage>
</organism>
<dbReference type="InterPro" id="IPR003891">
    <property type="entry name" value="Initiation_fac_eIF4g_MI"/>
</dbReference>
<feature type="compositionally biased region" description="Basic and acidic residues" evidence="9">
    <location>
        <begin position="1"/>
        <end position="13"/>
    </location>
</feature>
<feature type="compositionally biased region" description="Polar residues" evidence="9">
    <location>
        <begin position="997"/>
        <end position="1015"/>
    </location>
</feature>
<feature type="compositionally biased region" description="Polar residues" evidence="9">
    <location>
        <begin position="1587"/>
        <end position="1605"/>
    </location>
</feature>
<dbReference type="PROSITE" id="PS51366">
    <property type="entry name" value="MI"/>
    <property type="match status" value="3"/>
</dbReference>
<keyword evidence="3" id="KW-0810">Translation regulation</keyword>
<feature type="compositionally biased region" description="Polar residues" evidence="9">
    <location>
        <begin position="322"/>
        <end position="333"/>
    </location>
</feature>
<dbReference type="SMART" id="SM00543">
    <property type="entry name" value="MIF4G"/>
    <property type="match status" value="1"/>
</dbReference>
<dbReference type="InterPro" id="IPR003890">
    <property type="entry name" value="MIF4G-like_typ-3"/>
</dbReference>
<feature type="region of interest" description="Disordered" evidence="9">
    <location>
        <begin position="153"/>
        <end position="188"/>
    </location>
</feature>
<feature type="region of interest" description="Disordered" evidence="9">
    <location>
        <begin position="997"/>
        <end position="1025"/>
    </location>
</feature>
<feature type="compositionally biased region" description="Polar residues" evidence="9">
    <location>
        <begin position="1613"/>
        <end position="1622"/>
    </location>
</feature>
<feature type="compositionally biased region" description="Polar residues" evidence="9">
    <location>
        <begin position="14"/>
        <end position="44"/>
    </location>
</feature>
<feature type="domain" description="MI" evidence="10">
    <location>
        <begin position="1058"/>
        <end position="1182"/>
    </location>
</feature>
<dbReference type="PANTHER" id="PTHR23253">
    <property type="entry name" value="EUKARYOTIC TRANSLATION INITIATION FACTOR 4 GAMMA"/>
    <property type="match status" value="1"/>
</dbReference>
<feature type="compositionally biased region" description="Low complexity" evidence="9">
    <location>
        <begin position="258"/>
        <end position="271"/>
    </location>
</feature>
<proteinExistence type="inferred from homology"/>
<dbReference type="PANTHER" id="PTHR23253:SF9">
    <property type="entry name" value="EUKARYOTIC TRANSLATION INITIATION FACTOR 4 GAMMA 2"/>
    <property type="match status" value="1"/>
</dbReference>
<dbReference type="FunFam" id="1.25.40.180:FF:000034">
    <property type="entry name" value="Eukaryotic translation initiation factor 4G"/>
    <property type="match status" value="3"/>
</dbReference>
<evidence type="ECO:0000259" key="10">
    <source>
        <dbReference type="PROSITE" id="PS51366"/>
    </source>
</evidence>
<dbReference type="Pfam" id="PF02847">
    <property type="entry name" value="MA3"/>
    <property type="match status" value="3"/>
</dbReference>
<dbReference type="GO" id="GO:0006417">
    <property type="term" value="P:regulation of translation"/>
    <property type="evidence" value="ECO:0007669"/>
    <property type="project" value="UniProtKB-KW"/>
</dbReference>
<feature type="compositionally biased region" description="Polar residues" evidence="9">
    <location>
        <begin position="52"/>
        <end position="63"/>
    </location>
</feature>
<reference evidence="11" key="2">
    <citation type="submission" date="2023-04" db="EMBL/GenBank/DDBJ databases">
        <authorList>
            <person name="Bruccoleri R.E."/>
            <person name="Oakeley E.J."/>
            <person name="Faust A.-M."/>
            <person name="Dessus-Babus S."/>
            <person name="Altorfer M."/>
            <person name="Burckhardt D."/>
            <person name="Oertli M."/>
            <person name="Naumann U."/>
            <person name="Petersen F."/>
            <person name="Wong J."/>
        </authorList>
    </citation>
    <scope>NUCLEOTIDE SEQUENCE</scope>
    <source>
        <strain evidence="11">GSM-AAB239-AS_SAM_17_03QT</strain>
        <tissue evidence="11">Leaf</tissue>
    </source>
</reference>
<comment type="caution">
    <text evidence="11">The sequence shown here is derived from an EMBL/GenBank/DDBJ whole genome shotgun (WGS) entry which is preliminary data.</text>
</comment>
<feature type="domain" description="MI" evidence="10">
    <location>
        <begin position="1648"/>
        <end position="1772"/>
    </location>
</feature>
<feature type="region of interest" description="Disordered" evidence="9">
    <location>
        <begin position="1540"/>
        <end position="1564"/>
    </location>
</feature>
<feature type="compositionally biased region" description="Polar residues" evidence="9">
    <location>
        <begin position="1292"/>
        <end position="1310"/>
    </location>
</feature>
<feature type="compositionally biased region" description="Polar residues" evidence="9">
    <location>
        <begin position="377"/>
        <end position="390"/>
    </location>
</feature>
<comment type="function">
    <text evidence="5">Component of the protein complex eIF4F, which is involved in the recognition of the mRNA cap, ATP-dependent unwinding of 5'-terminal secondary structure and recruitment of mRNA to the ribosome.</text>
</comment>
<keyword evidence="4" id="KW-0648">Protein biosynthesis</keyword>
<evidence type="ECO:0000256" key="8">
    <source>
        <dbReference type="ARBA" id="ARBA00079578"/>
    </source>
</evidence>
<evidence type="ECO:0000256" key="5">
    <source>
        <dbReference type="ARBA" id="ARBA00053217"/>
    </source>
</evidence>
<keyword evidence="12" id="KW-1185">Reference proteome</keyword>
<dbReference type="FunFam" id="1.25.40.180:FF:000024">
    <property type="entry name" value="Eukaryotic translation initiation factor 4G"/>
    <property type="match status" value="1"/>
</dbReference>
<name>A0AAX6IGU0_IRIPA</name>
<comment type="similarity">
    <text evidence="1">Belongs to the eukaryotic initiation factor 4G family.</text>
</comment>
<dbReference type="EMBL" id="JANAVB010002199">
    <property type="protein sequence ID" value="KAJ6851575.1"/>
    <property type="molecule type" value="Genomic_DNA"/>
</dbReference>
<evidence type="ECO:0000256" key="2">
    <source>
        <dbReference type="ARBA" id="ARBA00022540"/>
    </source>
</evidence>
<feature type="region of interest" description="Disordered" evidence="9">
    <location>
        <begin position="1"/>
        <end position="115"/>
    </location>
</feature>
<dbReference type="GO" id="GO:0003729">
    <property type="term" value="F:mRNA binding"/>
    <property type="evidence" value="ECO:0007669"/>
    <property type="project" value="TreeGrafter"/>
</dbReference>
<feature type="region of interest" description="Disordered" evidence="9">
    <location>
        <begin position="1587"/>
        <end position="1647"/>
    </location>
</feature>
<reference evidence="11" key="1">
    <citation type="journal article" date="2023" name="GigaByte">
        <title>Genome assembly of the bearded iris, Iris pallida Lam.</title>
        <authorList>
            <person name="Bruccoleri R.E."/>
            <person name="Oakeley E.J."/>
            <person name="Faust A.M.E."/>
            <person name="Altorfer M."/>
            <person name="Dessus-Babus S."/>
            <person name="Burckhardt D."/>
            <person name="Oertli M."/>
            <person name="Naumann U."/>
            <person name="Petersen F."/>
            <person name="Wong J."/>
        </authorList>
    </citation>
    <scope>NUCLEOTIDE SEQUENCE</scope>
    <source>
        <strain evidence="11">GSM-AAB239-AS_SAM_17_03QT</strain>
    </source>
</reference>